<dbReference type="Gene3D" id="3.30.565.10">
    <property type="entry name" value="Histidine kinase-like ATPase, C-terminal domain"/>
    <property type="match status" value="1"/>
</dbReference>
<feature type="transmembrane region" description="Helical" evidence="5">
    <location>
        <begin position="123"/>
        <end position="140"/>
    </location>
</feature>
<keyword evidence="2 8" id="KW-0418">Kinase</keyword>
<protein>
    <submittedName>
        <fullName evidence="8">Sensor histidine kinase</fullName>
    </submittedName>
</protein>
<dbReference type="Gene3D" id="1.20.5.1930">
    <property type="match status" value="1"/>
</dbReference>
<proteinExistence type="predicted"/>
<name>A0ABV3GE31_MICGL</name>
<keyword evidence="5" id="KW-1133">Transmembrane helix</keyword>
<dbReference type="InterPro" id="IPR050482">
    <property type="entry name" value="Sensor_HK_TwoCompSys"/>
</dbReference>
<evidence type="ECO:0000256" key="2">
    <source>
        <dbReference type="ARBA" id="ARBA00022777"/>
    </source>
</evidence>
<dbReference type="InterPro" id="IPR003594">
    <property type="entry name" value="HATPase_dom"/>
</dbReference>
<comment type="caution">
    <text evidence="8">The sequence shown here is derived from an EMBL/GenBank/DDBJ whole genome shotgun (WGS) entry which is preliminary data.</text>
</comment>
<dbReference type="Pfam" id="PF02518">
    <property type="entry name" value="HATPase_c"/>
    <property type="match status" value="1"/>
</dbReference>
<feature type="domain" description="Histidine kinase/HSP90-like ATPase" evidence="6">
    <location>
        <begin position="291"/>
        <end position="375"/>
    </location>
</feature>
<accession>A0ABV3GE31</accession>
<keyword evidence="5" id="KW-0472">Membrane</keyword>
<evidence type="ECO:0000313" key="9">
    <source>
        <dbReference type="Proteomes" id="UP001551675"/>
    </source>
</evidence>
<feature type="region of interest" description="Disordered" evidence="4">
    <location>
        <begin position="324"/>
        <end position="346"/>
    </location>
</feature>
<feature type="transmembrane region" description="Helical" evidence="5">
    <location>
        <begin position="101"/>
        <end position="116"/>
    </location>
</feature>
<keyword evidence="3" id="KW-0902">Two-component regulatory system</keyword>
<evidence type="ECO:0000313" key="8">
    <source>
        <dbReference type="EMBL" id="MEV0969898.1"/>
    </source>
</evidence>
<dbReference type="GO" id="GO:0016301">
    <property type="term" value="F:kinase activity"/>
    <property type="evidence" value="ECO:0007669"/>
    <property type="project" value="UniProtKB-KW"/>
</dbReference>
<sequence>MGANPASDRDTWLNPLSEGERGPDAKGMYVWVLLATGGVWDIAHGRSHPLWLAWTAVGLTTALYIVTIRLAFADNHRARRLWLPLLAVVVLPSAAAFGDNWLYLLLVLAVALGVTVRNRTMPFLLFVLCASAAAIAWWRGAGLAAVLTLDWGIFCSGLIPAMIIRLWEAIRELQRTRQELAEAAVTEERLRFSRDLHDLLGHTLSVIVVKAEAVRRLIPRDTEAAAGQAADIERIGREALTEVRAAVTGYRGRGLAAELDSARTALADAGIALTIRTPSLDLPPETDALLGWAVREGVTNVIRHSGATRCEIELDEGMVLRVTDDGGGLPGRNDQTRPRGQGNGLTGLRERVRAAGGRLSTDSPPSGGFRLQVSLNA</sequence>
<dbReference type="PANTHER" id="PTHR24421">
    <property type="entry name" value="NITRATE/NITRITE SENSOR PROTEIN NARX-RELATED"/>
    <property type="match status" value="1"/>
</dbReference>
<feature type="domain" description="Signal transduction histidine kinase subgroup 3 dimerisation and phosphoacceptor" evidence="7">
    <location>
        <begin position="188"/>
        <end position="253"/>
    </location>
</feature>
<evidence type="ECO:0000256" key="3">
    <source>
        <dbReference type="ARBA" id="ARBA00023012"/>
    </source>
</evidence>
<gene>
    <name evidence="8" type="ORF">AB0I59_14770</name>
</gene>
<feature type="transmembrane region" description="Helical" evidence="5">
    <location>
        <begin position="146"/>
        <end position="167"/>
    </location>
</feature>
<evidence type="ECO:0000259" key="6">
    <source>
        <dbReference type="Pfam" id="PF02518"/>
    </source>
</evidence>
<dbReference type="Proteomes" id="UP001551675">
    <property type="component" value="Unassembled WGS sequence"/>
</dbReference>
<evidence type="ECO:0000256" key="5">
    <source>
        <dbReference type="SAM" id="Phobius"/>
    </source>
</evidence>
<evidence type="ECO:0000259" key="7">
    <source>
        <dbReference type="Pfam" id="PF07730"/>
    </source>
</evidence>
<dbReference type="SUPFAM" id="SSF55874">
    <property type="entry name" value="ATPase domain of HSP90 chaperone/DNA topoisomerase II/histidine kinase"/>
    <property type="match status" value="1"/>
</dbReference>
<feature type="transmembrane region" description="Helical" evidence="5">
    <location>
        <begin position="51"/>
        <end position="72"/>
    </location>
</feature>
<dbReference type="CDD" id="cd16917">
    <property type="entry name" value="HATPase_UhpB-NarQ-NarX-like"/>
    <property type="match status" value="1"/>
</dbReference>
<keyword evidence="5" id="KW-0812">Transmembrane</keyword>
<dbReference type="InterPro" id="IPR011712">
    <property type="entry name" value="Sig_transdc_His_kin_sub3_dim/P"/>
</dbReference>
<dbReference type="RefSeq" id="WP_358132920.1">
    <property type="nucleotide sequence ID" value="NZ_JBFALK010000007.1"/>
</dbReference>
<dbReference type="EMBL" id="JBFALK010000007">
    <property type="protein sequence ID" value="MEV0969898.1"/>
    <property type="molecule type" value="Genomic_DNA"/>
</dbReference>
<evidence type="ECO:0000256" key="1">
    <source>
        <dbReference type="ARBA" id="ARBA00022679"/>
    </source>
</evidence>
<keyword evidence="1" id="KW-0808">Transferase</keyword>
<feature type="transmembrane region" description="Helical" evidence="5">
    <location>
        <begin position="79"/>
        <end position="95"/>
    </location>
</feature>
<organism evidence="8 9">
    <name type="scientific">Microtetraspora glauca</name>
    <dbReference type="NCBI Taxonomy" id="1996"/>
    <lineage>
        <taxon>Bacteria</taxon>
        <taxon>Bacillati</taxon>
        <taxon>Actinomycetota</taxon>
        <taxon>Actinomycetes</taxon>
        <taxon>Streptosporangiales</taxon>
        <taxon>Streptosporangiaceae</taxon>
        <taxon>Microtetraspora</taxon>
    </lineage>
</organism>
<dbReference type="InterPro" id="IPR036890">
    <property type="entry name" value="HATPase_C_sf"/>
</dbReference>
<evidence type="ECO:0000256" key="4">
    <source>
        <dbReference type="SAM" id="MobiDB-lite"/>
    </source>
</evidence>
<reference evidence="8 9" key="1">
    <citation type="submission" date="2024-06" db="EMBL/GenBank/DDBJ databases">
        <title>The Natural Products Discovery Center: Release of the First 8490 Sequenced Strains for Exploring Actinobacteria Biosynthetic Diversity.</title>
        <authorList>
            <person name="Kalkreuter E."/>
            <person name="Kautsar S.A."/>
            <person name="Yang D."/>
            <person name="Bader C.D."/>
            <person name="Teijaro C.N."/>
            <person name="Fluegel L."/>
            <person name="Davis C.M."/>
            <person name="Simpson J.R."/>
            <person name="Lauterbach L."/>
            <person name="Steele A.D."/>
            <person name="Gui C."/>
            <person name="Meng S."/>
            <person name="Li G."/>
            <person name="Viehrig K."/>
            <person name="Ye F."/>
            <person name="Su P."/>
            <person name="Kiefer A.F."/>
            <person name="Nichols A."/>
            <person name="Cepeda A.J."/>
            <person name="Yan W."/>
            <person name="Fan B."/>
            <person name="Jiang Y."/>
            <person name="Adhikari A."/>
            <person name="Zheng C.-J."/>
            <person name="Schuster L."/>
            <person name="Cowan T.M."/>
            <person name="Smanski M.J."/>
            <person name="Chevrette M.G."/>
            <person name="De Carvalho L.P.S."/>
            <person name="Shen B."/>
        </authorList>
    </citation>
    <scope>NUCLEOTIDE SEQUENCE [LARGE SCALE GENOMIC DNA]</scope>
    <source>
        <strain evidence="8 9">NPDC050100</strain>
    </source>
</reference>
<dbReference type="Pfam" id="PF07730">
    <property type="entry name" value="HisKA_3"/>
    <property type="match status" value="1"/>
</dbReference>
<keyword evidence="9" id="KW-1185">Reference proteome</keyword>
<dbReference type="PANTHER" id="PTHR24421:SF63">
    <property type="entry name" value="SENSOR HISTIDINE KINASE DESK"/>
    <property type="match status" value="1"/>
</dbReference>